<sequence>MPIPRPVRVLLLLIISLVIGGCWDAADVKDLYIPFTAGYDYIEKQGEGKLVASVNYPVFARMAKEHSDILVMEGDTVGETRIDKGNKLARRLAIGDLNTLLIGRDLAVRGTREVFDYMFRNPQFSELMKLAVVDGLARDVLQIKPVHYQTVGQNIIELLKNADRSNFIPDMALHDFRICVITPGFNPVLPVLRIHGQNKIEVAGAAIFKGYRMVAMVNKDEMRAVTWLRGEKSTGDITFELVDQAGNQKKLTFEGTNSRSVKAKLVDGVPYFEIEVKLAGEIIESLVGFQFAGKEENIKLAEAALARYIEGKCRSMLEDLQCKYRVDAILLGKYARAKWPDLVRQDWDEHFCNSIIKVKVKVIIRGSGEVA</sequence>
<dbReference type="PANTHER" id="PTHR35789">
    <property type="entry name" value="SPORE GERMINATION PROTEIN B3"/>
    <property type="match status" value="1"/>
</dbReference>
<accession>K8DXJ2</accession>
<dbReference type="STRING" id="1121428.DESHY_110253"/>
<evidence type="ECO:0000256" key="7">
    <source>
        <dbReference type="ARBA" id="ARBA00023288"/>
    </source>
</evidence>
<keyword evidence="6" id="KW-0564">Palmitate</keyword>
<dbReference type="Pfam" id="PF25198">
    <property type="entry name" value="Spore_GerAC_N"/>
    <property type="match status" value="1"/>
</dbReference>
<comment type="caution">
    <text evidence="10">The sequence shown here is derived from an EMBL/GenBank/DDBJ whole genome shotgun (WGS) entry which is preliminary data.</text>
</comment>
<gene>
    <name evidence="10" type="ORF">DESHY_110253</name>
</gene>
<keyword evidence="11" id="KW-1185">Reference proteome</keyword>
<dbReference type="PROSITE" id="PS51257">
    <property type="entry name" value="PROKAR_LIPOPROTEIN"/>
    <property type="match status" value="1"/>
</dbReference>
<dbReference type="InterPro" id="IPR038501">
    <property type="entry name" value="Spore_GerAC_C_sf"/>
</dbReference>
<keyword evidence="3" id="KW-0309">Germination</keyword>
<dbReference type="EMBL" id="CAOS01000003">
    <property type="protein sequence ID" value="CCO07309.1"/>
    <property type="molecule type" value="Genomic_DNA"/>
</dbReference>
<evidence type="ECO:0000313" key="10">
    <source>
        <dbReference type="EMBL" id="CCO07309.1"/>
    </source>
</evidence>
<dbReference type="Gene3D" id="3.30.300.210">
    <property type="entry name" value="Nutrient germinant receptor protein C, domain 3"/>
    <property type="match status" value="1"/>
</dbReference>
<dbReference type="NCBIfam" id="TIGR02887">
    <property type="entry name" value="spore_ger_x_C"/>
    <property type="match status" value="1"/>
</dbReference>
<dbReference type="AlphaFoldDB" id="K8DXJ2"/>
<dbReference type="InterPro" id="IPR008844">
    <property type="entry name" value="Spore_GerAC-like"/>
</dbReference>
<evidence type="ECO:0000256" key="6">
    <source>
        <dbReference type="ARBA" id="ARBA00023139"/>
    </source>
</evidence>
<dbReference type="InterPro" id="IPR046953">
    <property type="entry name" value="Spore_GerAC-like_C"/>
</dbReference>
<dbReference type="Pfam" id="PF05504">
    <property type="entry name" value="Spore_GerAC"/>
    <property type="match status" value="1"/>
</dbReference>
<name>K8DXJ2_9FIRM</name>
<evidence type="ECO:0000313" key="11">
    <source>
        <dbReference type="Proteomes" id="UP000009315"/>
    </source>
</evidence>
<dbReference type="PANTHER" id="PTHR35789:SF1">
    <property type="entry name" value="SPORE GERMINATION PROTEIN B3"/>
    <property type="match status" value="1"/>
</dbReference>
<dbReference type="GO" id="GO:0009847">
    <property type="term" value="P:spore germination"/>
    <property type="evidence" value="ECO:0007669"/>
    <property type="project" value="InterPro"/>
</dbReference>
<evidence type="ECO:0000256" key="5">
    <source>
        <dbReference type="ARBA" id="ARBA00023136"/>
    </source>
</evidence>
<dbReference type="GO" id="GO:0016020">
    <property type="term" value="C:membrane"/>
    <property type="evidence" value="ECO:0007669"/>
    <property type="project" value="UniProtKB-SubCell"/>
</dbReference>
<dbReference type="eggNOG" id="ENOG502ZYKQ">
    <property type="taxonomic scope" value="Bacteria"/>
</dbReference>
<evidence type="ECO:0000259" key="8">
    <source>
        <dbReference type="Pfam" id="PF05504"/>
    </source>
</evidence>
<evidence type="ECO:0000256" key="3">
    <source>
        <dbReference type="ARBA" id="ARBA00022544"/>
    </source>
</evidence>
<feature type="domain" description="Spore germination GerAC-like C-terminal" evidence="8">
    <location>
        <begin position="204"/>
        <end position="368"/>
    </location>
</feature>
<proteinExistence type="inferred from homology"/>
<dbReference type="InterPro" id="IPR057336">
    <property type="entry name" value="GerAC_N"/>
</dbReference>
<dbReference type="Proteomes" id="UP000009315">
    <property type="component" value="Unassembled WGS sequence"/>
</dbReference>
<protein>
    <submittedName>
        <fullName evidence="10">Spore germination B3 GerAC family protein</fullName>
    </submittedName>
</protein>
<comment type="subcellular location">
    <subcellularLocation>
        <location evidence="1">Membrane</location>
        <topology evidence="1">Lipid-anchor</topology>
    </subcellularLocation>
</comment>
<evidence type="ECO:0000256" key="2">
    <source>
        <dbReference type="ARBA" id="ARBA00007886"/>
    </source>
</evidence>
<keyword evidence="7" id="KW-0449">Lipoprotein</keyword>
<evidence type="ECO:0000256" key="4">
    <source>
        <dbReference type="ARBA" id="ARBA00022729"/>
    </source>
</evidence>
<feature type="domain" description="Spore germination protein N-terminal" evidence="9">
    <location>
        <begin position="24"/>
        <end position="194"/>
    </location>
</feature>
<reference evidence="10 11" key="1">
    <citation type="journal article" date="2013" name="Genome Announc.">
        <title>Genome Sequence of the Sulfate-Reducing Bacterium Desulfotomaculum hydrothermale Lam5(T).</title>
        <authorList>
            <person name="Amin O."/>
            <person name="Fardeau M.L."/>
            <person name="Valette O."/>
            <person name="Hirschler-Rea A."/>
            <person name="Barbe V."/>
            <person name="Medigue C."/>
            <person name="Vacherie B."/>
            <person name="Ollivier B."/>
            <person name="Bertin P.N."/>
            <person name="Dolla A."/>
        </authorList>
    </citation>
    <scope>NUCLEOTIDE SEQUENCE [LARGE SCALE GENOMIC DNA]</scope>
    <source>
        <strain evidence="11">Lam5 / DSM 18033</strain>
    </source>
</reference>
<dbReference type="OrthoDB" id="1949745at2"/>
<keyword evidence="5" id="KW-0472">Membrane</keyword>
<evidence type="ECO:0000256" key="1">
    <source>
        <dbReference type="ARBA" id="ARBA00004635"/>
    </source>
</evidence>
<keyword evidence="4" id="KW-0732">Signal</keyword>
<comment type="similarity">
    <text evidence="2">Belongs to the GerABKC lipoprotein family.</text>
</comment>
<dbReference type="RefSeq" id="WP_008410131.1">
    <property type="nucleotide sequence ID" value="NZ_CAOS01000003.1"/>
</dbReference>
<organism evidence="10 11">
    <name type="scientific">Desulforamulus hydrothermalis Lam5 = DSM 18033</name>
    <dbReference type="NCBI Taxonomy" id="1121428"/>
    <lineage>
        <taxon>Bacteria</taxon>
        <taxon>Bacillati</taxon>
        <taxon>Bacillota</taxon>
        <taxon>Clostridia</taxon>
        <taxon>Eubacteriales</taxon>
        <taxon>Peptococcaceae</taxon>
        <taxon>Desulforamulus</taxon>
    </lineage>
</organism>
<evidence type="ECO:0000259" key="9">
    <source>
        <dbReference type="Pfam" id="PF25198"/>
    </source>
</evidence>